<protein>
    <submittedName>
        <fullName evidence="1">Uncharacterized protein</fullName>
    </submittedName>
</protein>
<comment type="caution">
    <text evidence="1">The sequence shown here is derived from an EMBL/GenBank/DDBJ whole genome shotgun (WGS) entry which is preliminary data.</text>
</comment>
<reference evidence="1 2" key="1">
    <citation type="submission" date="2020-08" db="EMBL/GenBank/DDBJ databases">
        <title>Genomic Encyclopedia of Type Strains, Phase IV (KMG-IV): sequencing the most valuable type-strain genomes for metagenomic binning, comparative biology and taxonomic classification.</title>
        <authorList>
            <person name="Goeker M."/>
        </authorList>
    </citation>
    <scope>NUCLEOTIDE SEQUENCE [LARGE SCALE GENOMIC DNA]</scope>
    <source>
        <strain evidence="1 2">YC6886</strain>
    </source>
</reference>
<evidence type="ECO:0000313" key="2">
    <source>
        <dbReference type="Proteomes" id="UP000557717"/>
    </source>
</evidence>
<dbReference type="EMBL" id="JACHFD010000001">
    <property type="protein sequence ID" value="MBB5349955.1"/>
    <property type="molecule type" value="Genomic_DNA"/>
</dbReference>
<sequence>MPLTDAPPALPDSRTAGLLRDLSAGLRQQMYFWGRDVVHPVGNLLVHAGLSRSPSPGLQGTSCYTRPWQKGSIQLHGACAGWYGEQGGVVFIRPLGHCVGWRMSTPPTPGEWSREHFESLSPDSLRHRIQPFLEWWIAYEETLLSLRPLHSTHPSSSLLGAGYRDRCFRAFRQLPRSRSWLPPRDALPWLRHFRDRTPGLPRAKRFSAGIAGSFPRPFA</sequence>
<evidence type="ECO:0000313" key="1">
    <source>
        <dbReference type="EMBL" id="MBB5349955.1"/>
    </source>
</evidence>
<keyword evidence="2" id="KW-1185">Reference proteome</keyword>
<dbReference type="AlphaFoldDB" id="A0A840UW52"/>
<dbReference type="Proteomes" id="UP000557717">
    <property type="component" value="Unassembled WGS sequence"/>
</dbReference>
<dbReference type="RefSeq" id="WP_184014871.1">
    <property type="nucleotide sequence ID" value="NZ_JACHFD010000001.1"/>
</dbReference>
<name>A0A840UW52_9BACT</name>
<accession>A0A840UW52</accession>
<proteinExistence type="predicted"/>
<gene>
    <name evidence="1" type="ORF">HNR46_000176</name>
</gene>
<organism evidence="1 2">
    <name type="scientific">Haloferula luteola</name>
    <dbReference type="NCBI Taxonomy" id="595692"/>
    <lineage>
        <taxon>Bacteria</taxon>
        <taxon>Pseudomonadati</taxon>
        <taxon>Verrucomicrobiota</taxon>
        <taxon>Verrucomicrobiia</taxon>
        <taxon>Verrucomicrobiales</taxon>
        <taxon>Verrucomicrobiaceae</taxon>
        <taxon>Haloferula</taxon>
    </lineage>
</organism>